<comment type="caution">
    <text evidence="1">The sequence shown here is derived from an EMBL/GenBank/DDBJ whole genome shotgun (WGS) entry which is preliminary data.</text>
</comment>
<dbReference type="Gene3D" id="3.40.50.720">
    <property type="entry name" value="NAD(P)-binding Rossmann-like Domain"/>
    <property type="match status" value="1"/>
</dbReference>
<dbReference type="AlphaFoldDB" id="A0A9W8GZS6"/>
<name>A0A9W8GZS6_9FUNG</name>
<dbReference type="Proteomes" id="UP001140011">
    <property type="component" value="Unassembled WGS sequence"/>
</dbReference>
<organism evidence="1 2">
    <name type="scientific">Coemansia pectinata</name>
    <dbReference type="NCBI Taxonomy" id="1052879"/>
    <lineage>
        <taxon>Eukaryota</taxon>
        <taxon>Fungi</taxon>
        <taxon>Fungi incertae sedis</taxon>
        <taxon>Zoopagomycota</taxon>
        <taxon>Kickxellomycotina</taxon>
        <taxon>Kickxellomycetes</taxon>
        <taxon>Kickxellales</taxon>
        <taxon>Kickxellaceae</taxon>
        <taxon>Coemansia</taxon>
    </lineage>
</organism>
<dbReference type="PANTHER" id="PTHR40129">
    <property type="entry name" value="KETOPANTOATE REDUCTASE N-TERMINAL DOMAIN-CONTAINING PROTEIN"/>
    <property type="match status" value="1"/>
</dbReference>
<evidence type="ECO:0000313" key="1">
    <source>
        <dbReference type="EMBL" id="KAJ2754431.1"/>
    </source>
</evidence>
<reference evidence="1" key="1">
    <citation type="submission" date="2022-07" db="EMBL/GenBank/DDBJ databases">
        <title>Phylogenomic reconstructions and comparative analyses of Kickxellomycotina fungi.</title>
        <authorList>
            <person name="Reynolds N.K."/>
            <person name="Stajich J.E."/>
            <person name="Barry K."/>
            <person name="Grigoriev I.V."/>
            <person name="Crous P."/>
            <person name="Smith M.E."/>
        </authorList>
    </citation>
    <scope>NUCLEOTIDE SEQUENCE</scope>
    <source>
        <strain evidence="1">BCRC 34297</strain>
    </source>
</reference>
<proteinExistence type="predicted"/>
<evidence type="ECO:0000313" key="2">
    <source>
        <dbReference type="Proteomes" id="UP001140011"/>
    </source>
</evidence>
<sequence length="286" mass="31862">MKSVLVLGQGFVGKYLVDLLEACGIDYASTTTSGRDGTIKWCIADDVHNSTLPAAESIVVTFPLQGEVEARRLISGYLHNHRKAHGDTYNPFWVYLGSTRPFKETPSTCHTRPDLVAGGPRVEAEEYIVNTCGGCVLNLAGLWGGDRVPEKWARFYGDKDKLRNRLKDRSLHLIHGADVARAIDTIVSNRDKASQFAGRWLVSDEMVYDALQIFIGAEHIQGYLGELLEEAEVREMLNADKLDDIEMGSSAVTKRIDASHFWSQLQLKPKYPYTVGQPDAYSKPLM</sequence>
<dbReference type="EMBL" id="JANBUH010000116">
    <property type="protein sequence ID" value="KAJ2754431.1"/>
    <property type="molecule type" value="Genomic_DNA"/>
</dbReference>
<dbReference type="PANTHER" id="PTHR40129:SF2">
    <property type="entry name" value="KETOPANTOATE REDUCTASE N-TERMINAL DOMAIN-CONTAINING PROTEIN"/>
    <property type="match status" value="1"/>
</dbReference>
<accession>A0A9W8GZS6</accession>
<dbReference type="OrthoDB" id="674948at2759"/>
<protein>
    <submittedName>
        <fullName evidence="1">Uncharacterized protein</fullName>
    </submittedName>
</protein>
<keyword evidence="2" id="KW-1185">Reference proteome</keyword>
<gene>
    <name evidence="1" type="ORF">GGI19_002396</name>
</gene>